<gene>
    <name evidence="8" type="primary">purC</name>
    <name evidence="10" type="ORF">SAMN02982931_03453</name>
</gene>
<dbReference type="InterPro" id="IPR050089">
    <property type="entry name" value="SAICAR_synthetase"/>
</dbReference>
<dbReference type="Proteomes" id="UP000199071">
    <property type="component" value="Unassembled WGS sequence"/>
</dbReference>
<evidence type="ECO:0000313" key="10">
    <source>
        <dbReference type="EMBL" id="SDB45013.1"/>
    </source>
</evidence>
<dbReference type="FunFam" id="3.30.470.20:FF:000006">
    <property type="entry name" value="Phosphoribosylaminoimidazole-succinocarboxamide synthase"/>
    <property type="match status" value="1"/>
</dbReference>
<sequence length="254" mass="29141">MNRRRRIYEGKAKILFEGPEPGTLVQFFKDDATAFNKKKQEVVDGKGVLNNRISEHIFNHLNRMGIPTHFIRRLNMREQLIREVEIIPLEIVIRNVAAGSLSKRLGIEEGTALPRSIIEFYYKNDELEDPMVTEEHITAFGWATPQEIDDIMALAIRVNDFLAGLFLGAGIQLVDFKMECGRLWENDMMRIVVADEISPDSCRLWDVQTKDKLDKDRFRRDMGGLVEAYTEVARRLGILVEQERPKGGGPVLVQ</sequence>
<dbReference type="InterPro" id="IPR001636">
    <property type="entry name" value="SAICAR_synth"/>
</dbReference>
<evidence type="ECO:0000256" key="8">
    <source>
        <dbReference type="HAMAP-Rule" id="MF_00137"/>
    </source>
</evidence>
<dbReference type="EMBL" id="FMXQ01000007">
    <property type="protein sequence ID" value="SDB45013.1"/>
    <property type="molecule type" value="Genomic_DNA"/>
</dbReference>
<keyword evidence="4 8" id="KW-0547">Nucleotide-binding</keyword>
<proteinExistence type="inferred from homology"/>
<evidence type="ECO:0000256" key="2">
    <source>
        <dbReference type="ARBA" id="ARBA00010190"/>
    </source>
</evidence>
<comment type="pathway">
    <text evidence="1 8">Purine metabolism; IMP biosynthesis via de novo pathway; 5-amino-1-(5-phospho-D-ribosyl)imidazole-4-carboxamide from 5-amino-1-(5-phospho-D-ribosyl)imidazole-4-carboxylate: step 1/2.</text>
</comment>
<dbReference type="InterPro" id="IPR018236">
    <property type="entry name" value="SAICAR_synthetase_CS"/>
</dbReference>
<dbReference type="HAMAP" id="MF_00137">
    <property type="entry name" value="SAICAR_synth"/>
    <property type="match status" value="1"/>
</dbReference>
<dbReference type="Gene3D" id="3.30.470.20">
    <property type="entry name" value="ATP-grasp fold, B domain"/>
    <property type="match status" value="1"/>
</dbReference>
<name>A0A1G6DIP7_9HYPH</name>
<keyword evidence="6 8" id="KW-0067">ATP-binding</keyword>
<dbReference type="GO" id="GO:0004639">
    <property type="term" value="F:phosphoribosylaminoimidazolesuccinocarboxamide synthase activity"/>
    <property type="evidence" value="ECO:0007669"/>
    <property type="project" value="UniProtKB-UniRule"/>
</dbReference>
<dbReference type="InterPro" id="IPR028923">
    <property type="entry name" value="SAICAR_synt/ADE2_N"/>
</dbReference>
<comment type="catalytic activity">
    <reaction evidence="7 8">
        <text>5-amino-1-(5-phospho-D-ribosyl)imidazole-4-carboxylate + L-aspartate + ATP = (2S)-2-[5-amino-1-(5-phospho-beta-D-ribosyl)imidazole-4-carboxamido]succinate + ADP + phosphate + 2 H(+)</text>
        <dbReference type="Rhea" id="RHEA:22628"/>
        <dbReference type="ChEBI" id="CHEBI:15378"/>
        <dbReference type="ChEBI" id="CHEBI:29991"/>
        <dbReference type="ChEBI" id="CHEBI:30616"/>
        <dbReference type="ChEBI" id="CHEBI:43474"/>
        <dbReference type="ChEBI" id="CHEBI:58443"/>
        <dbReference type="ChEBI" id="CHEBI:77657"/>
        <dbReference type="ChEBI" id="CHEBI:456216"/>
        <dbReference type="EC" id="6.3.2.6"/>
    </reaction>
</comment>
<organism evidence="10 11">
    <name type="scientific">Bauldia litoralis</name>
    <dbReference type="NCBI Taxonomy" id="665467"/>
    <lineage>
        <taxon>Bacteria</taxon>
        <taxon>Pseudomonadati</taxon>
        <taxon>Pseudomonadota</taxon>
        <taxon>Alphaproteobacteria</taxon>
        <taxon>Hyphomicrobiales</taxon>
        <taxon>Kaistiaceae</taxon>
        <taxon>Bauldia</taxon>
    </lineage>
</organism>
<dbReference type="PROSITE" id="PS01057">
    <property type="entry name" value="SAICAR_SYNTHETASE_1"/>
    <property type="match status" value="1"/>
</dbReference>
<evidence type="ECO:0000259" key="9">
    <source>
        <dbReference type="Pfam" id="PF01259"/>
    </source>
</evidence>
<dbReference type="STRING" id="665467.SAMN02982931_03453"/>
<dbReference type="InterPro" id="IPR033934">
    <property type="entry name" value="SAICAR_synt_PurC"/>
</dbReference>
<dbReference type="GO" id="GO:0006189">
    <property type="term" value="P:'de novo' IMP biosynthetic process"/>
    <property type="evidence" value="ECO:0007669"/>
    <property type="project" value="UniProtKB-UniRule"/>
</dbReference>
<reference evidence="10 11" key="1">
    <citation type="submission" date="2016-10" db="EMBL/GenBank/DDBJ databases">
        <authorList>
            <person name="de Groot N.N."/>
        </authorList>
    </citation>
    <scope>NUCLEOTIDE SEQUENCE [LARGE SCALE GENOMIC DNA]</scope>
    <source>
        <strain evidence="10 11">ATCC 35022</strain>
    </source>
</reference>
<dbReference type="NCBIfam" id="TIGR00081">
    <property type="entry name" value="purC"/>
    <property type="match status" value="1"/>
</dbReference>
<evidence type="ECO:0000256" key="3">
    <source>
        <dbReference type="ARBA" id="ARBA00022598"/>
    </source>
</evidence>
<feature type="domain" description="SAICAR synthetase/ADE2 N-terminal" evidence="9">
    <location>
        <begin position="7"/>
        <end position="235"/>
    </location>
</feature>
<evidence type="ECO:0000313" key="11">
    <source>
        <dbReference type="Proteomes" id="UP000199071"/>
    </source>
</evidence>
<dbReference type="UniPathway" id="UPA00074">
    <property type="reaction ID" value="UER00131"/>
</dbReference>
<protein>
    <recommendedName>
        <fullName evidence="8">Phosphoribosylaminoimidazole-succinocarboxamide synthase</fullName>
        <ecNumber evidence="8">6.3.2.6</ecNumber>
    </recommendedName>
    <alternativeName>
        <fullName evidence="8">SAICAR synthetase</fullName>
    </alternativeName>
</protein>
<evidence type="ECO:0000256" key="5">
    <source>
        <dbReference type="ARBA" id="ARBA00022755"/>
    </source>
</evidence>
<evidence type="ECO:0000256" key="7">
    <source>
        <dbReference type="ARBA" id="ARBA00048475"/>
    </source>
</evidence>
<dbReference type="GO" id="GO:0005829">
    <property type="term" value="C:cytosol"/>
    <property type="evidence" value="ECO:0007669"/>
    <property type="project" value="TreeGrafter"/>
</dbReference>
<dbReference type="SUPFAM" id="SSF56104">
    <property type="entry name" value="SAICAR synthase-like"/>
    <property type="match status" value="1"/>
</dbReference>
<dbReference type="GO" id="GO:0005524">
    <property type="term" value="F:ATP binding"/>
    <property type="evidence" value="ECO:0007669"/>
    <property type="project" value="UniProtKB-KW"/>
</dbReference>
<keyword evidence="3 8" id="KW-0436">Ligase</keyword>
<dbReference type="CDD" id="cd01415">
    <property type="entry name" value="SAICAR_synt_PurC"/>
    <property type="match status" value="1"/>
</dbReference>
<dbReference type="EC" id="6.3.2.6" evidence="8"/>
<comment type="similarity">
    <text evidence="2 8">Belongs to the SAICAR synthetase family.</text>
</comment>
<dbReference type="Pfam" id="PF01259">
    <property type="entry name" value="SAICAR_synt"/>
    <property type="match status" value="1"/>
</dbReference>
<keyword evidence="11" id="KW-1185">Reference proteome</keyword>
<evidence type="ECO:0000256" key="6">
    <source>
        <dbReference type="ARBA" id="ARBA00022840"/>
    </source>
</evidence>
<dbReference type="PANTHER" id="PTHR43599:SF3">
    <property type="entry name" value="SI:DKEY-6E2.2"/>
    <property type="match status" value="1"/>
</dbReference>
<dbReference type="AlphaFoldDB" id="A0A1G6DIP7"/>
<dbReference type="Gene3D" id="3.30.200.20">
    <property type="entry name" value="Phosphorylase Kinase, domain 1"/>
    <property type="match status" value="1"/>
</dbReference>
<evidence type="ECO:0000256" key="4">
    <source>
        <dbReference type="ARBA" id="ARBA00022741"/>
    </source>
</evidence>
<evidence type="ECO:0000256" key="1">
    <source>
        <dbReference type="ARBA" id="ARBA00004672"/>
    </source>
</evidence>
<dbReference type="GO" id="GO:0009236">
    <property type="term" value="P:cobalamin biosynthetic process"/>
    <property type="evidence" value="ECO:0007669"/>
    <property type="project" value="InterPro"/>
</dbReference>
<accession>A0A1G6DIP7</accession>
<dbReference type="PANTHER" id="PTHR43599">
    <property type="entry name" value="MULTIFUNCTIONAL PROTEIN ADE2"/>
    <property type="match status" value="1"/>
</dbReference>
<keyword evidence="5 8" id="KW-0658">Purine biosynthesis</keyword>